<keyword evidence="2" id="KW-1185">Reference proteome</keyword>
<gene>
    <name evidence="1" type="ORF">VNO77_00051</name>
</gene>
<dbReference type="AlphaFoldDB" id="A0AAN9R106"/>
<protein>
    <submittedName>
        <fullName evidence="1">Uncharacterized protein</fullName>
    </submittedName>
</protein>
<evidence type="ECO:0000313" key="1">
    <source>
        <dbReference type="EMBL" id="KAK7358130.1"/>
    </source>
</evidence>
<comment type="caution">
    <text evidence="1">The sequence shown here is derived from an EMBL/GenBank/DDBJ whole genome shotgun (WGS) entry which is preliminary data.</text>
</comment>
<organism evidence="1 2">
    <name type="scientific">Canavalia gladiata</name>
    <name type="common">Sword bean</name>
    <name type="synonym">Dolichos gladiatus</name>
    <dbReference type="NCBI Taxonomy" id="3824"/>
    <lineage>
        <taxon>Eukaryota</taxon>
        <taxon>Viridiplantae</taxon>
        <taxon>Streptophyta</taxon>
        <taxon>Embryophyta</taxon>
        <taxon>Tracheophyta</taxon>
        <taxon>Spermatophyta</taxon>
        <taxon>Magnoliopsida</taxon>
        <taxon>eudicotyledons</taxon>
        <taxon>Gunneridae</taxon>
        <taxon>Pentapetalae</taxon>
        <taxon>rosids</taxon>
        <taxon>fabids</taxon>
        <taxon>Fabales</taxon>
        <taxon>Fabaceae</taxon>
        <taxon>Papilionoideae</taxon>
        <taxon>50 kb inversion clade</taxon>
        <taxon>NPAAA clade</taxon>
        <taxon>indigoferoid/millettioid clade</taxon>
        <taxon>Phaseoleae</taxon>
        <taxon>Canavalia</taxon>
    </lineage>
</organism>
<sequence>MLSSCNWRVEICWLSCMAPAAHLSRMNGYFDPRSSSLEMPTRFNFQFNGYVSAKLVHKQDQSLKKPLAVFMGRFGFA</sequence>
<evidence type="ECO:0000313" key="2">
    <source>
        <dbReference type="Proteomes" id="UP001367508"/>
    </source>
</evidence>
<proteinExistence type="predicted"/>
<dbReference type="Proteomes" id="UP001367508">
    <property type="component" value="Unassembled WGS sequence"/>
</dbReference>
<accession>A0AAN9R106</accession>
<reference evidence="1 2" key="1">
    <citation type="submission" date="2024-01" db="EMBL/GenBank/DDBJ databases">
        <title>The genomes of 5 underutilized Papilionoideae crops provide insights into root nodulation and disease resistanc.</title>
        <authorList>
            <person name="Jiang F."/>
        </authorList>
    </citation>
    <scope>NUCLEOTIDE SEQUENCE [LARGE SCALE GENOMIC DNA]</scope>
    <source>
        <strain evidence="1">LVBAO_FW01</strain>
        <tissue evidence="1">Leaves</tissue>
    </source>
</reference>
<name>A0AAN9R106_CANGL</name>
<dbReference type="EMBL" id="JAYMYQ010000001">
    <property type="protein sequence ID" value="KAK7358130.1"/>
    <property type="molecule type" value="Genomic_DNA"/>
</dbReference>